<organism evidence="8 9">
    <name type="scientific">Pelagibius litoralis</name>
    <dbReference type="NCBI Taxonomy" id="374515"/>
    <lineage>
        <taxon>Bacteria</taxon>
        <taxon>Pseudomonadati</taxon>
        <taxon>Pseudomonadota</taxon>
        <taxon>Alphaproteobacteria</taxon>
        <taxon>Rhodospirillales</taxon>
        <taxon>Rhodovibrionaceae</taxon>
        <taxon>Pelagibius</taxon>
    </lineage>
</organism>
<evidence type="ECO:0000256" key="3">
    <source>
        <dbReference type="ARBA" id="ARBA00022857"/>
    </source>
</evidence>
<keyword evidence="7" id="KW-0170">Cobalt</keyword>
<dbReference type="PANTHER" id="PTHR30004">
    <property type="entry name" value="4-HYDROXYTHREONINE-4-PHOSPHATE DEHYDROGENASE"/>
    <property type="match status" value="1"/>
</dbReference>
<dbReference type="PANTHER" id="PTHR30004:SF6">
    <property type="entry name" value="D-THREONATE 4-PHOSPHATE DEHYDROGENASE"/>
    <property type="match status" value="1"/>
</dbReference>
<comment type="function">
    <text evidence="7">Catalyzes the NAD(P)-dependent oxidation of 4-(phosphooxy)-L-threonine (HTP) into 2-amino-3-oxo-4-(phosphooxy)butyric acid which spontaneously decarboxylates to form 3-amino-2-oxopropyl phosphate (AHAP).</text>
</comment>
<dbReference type="GO" id="GO:0050570">
    <property type="term" value="F:4-hydroxythreonine-4-phosphate dehydrogenase activity"/>
    <property type="evidence" value="ECO:0007669"/>
    <property type="project" value="UniProtKB-UniRule"/>
</dbReference>
<feature type="binding site" evidence="7">
    <location>
        <position position="295"/>
    </location>
    <ligand>
        <name>substrate</name>
    </ligand>
</feature>
<comment type="similarity">
    <text evidence="7">Belongs to the PdxA family.</text>
</comment>
<comment type="subcellular location">
    <subcellularLocation>
        <location evidence="7">Cytoplasm</location>
    </subcellularLocation>
</comment>
<keyword evidence="7" id="KW-0460">Magnesium</keyword>
<protein>
    <recommendedName>
        <fullName evidence="7">4-hydroxythreonine-4-phosphate dehydrogenase</fullName>
        <ecNumber evidence="7">1.1.1.262</ecNumber>
    </recommendedName>
    <alternativeName>
        <fullName evidence="7">4-(phosphohydroxy)-L-threonine dehydrogenase</fullName>
    </alternativeName>
</protein>
<comment type="caution">
    <text evidence="8">The sequence shown here is derived from an EMBL/GenBank/DDBJ whole genome shotgun (WGS) entry which is preliminary data.</text>
</comment>
<dbReference type="NCBIfam" id="TIGR00557">
    <property type="entry name" value="pdxA"/>
    <property type="match status" value="1"/>
</dbReference>
<evidence type="ECO:0000256" key="1">
    <source>
        <dbReference type="ARBA" id="ARBA00022490"/>
    </source>
</evidence>
<dbReference type="GO" id="GO:0008270">
    <property type="term" value="F:zinc ion binding"/>
    <property type="evidence" value="ECO:0007669"/>
    <property type="project" value="UniProtKB-UniRule"/>
</dbReference>
<dbReference type="Proteomes" id="UP000761264">
    <property type="component" value="Unassembled WGS sequence"/>
</dbReference>
<feature type="binding site" evidence="7">
    <location>
        <position position="223"/>
    </location>
    <ligand>
        <name>a divalent metal cation</name>
        <dbReference type="ChEBI" id="CHEBI:60240"/>
        <note>ligand shared between dimeric partners</note>
    </ligand>
</feature>
<dbReference type="Pfam" id="PF04166">
    <property type="entry name" value="PdxA"/>
    <property type="match status" value="1"/>
</dbReference>
<dbReference type="AlphaFoldDB" id="A0A967EZJ3"/>
<feature type="binding site" evidence="7">
    <location>
        <position position="304"/>
    </location>
    <ligand>
        <name>substrate</name>
    </ligand>
</feature>
<name>A0A967EZJ3_9PROT</name>
<gene>
    <name evidence="7 8" type="primary">pdxA</name>
    <name evidence="8" type="ORF">HBA54_16940</name>
</gene>
<dbReference type="NCBIfam" id="NF003699">
    <property type="entry name" value="PRK05312.1"/>
    <property type="match status" value="1"/>
</dbReference>
<dbReference type="GO" id="GO:0000287">
    <property type="term" value="F:magnesium ion binding"/>
    <property type="evidence" value="ECO:0007669"/>
    <property type="project" value="UniProtKB-UniRule"/>
</dbReference>
<dbReference type="SUPFAM" id="SSF53659">
    <property type="entry name" value="Isocitrate/Isopropylmalate dehydrogenase-like"/>
    <property type="match status" value="1"/>
</dbReference>
<evidence type="ECO:0000256" key="4">
    <source>
        <dbReference type="ARBA" id="ARBA00023002"/>
    </source>
</evidence>
<feature type="binding site" evidence="7">
    <location>
        <position position="148"/>
    </location>
    <ligand>
        <name>substrate</name>
    </ligand>
</feature>
<accession>A0A967EZJ3</accession>
<comment type="catalytic activity">
    <reaction evidence="7">
        <text>4-(phosphooxy)-L-threonine + NAD(+) = 3-amino-2-oxopropyl phosphate + CO2 + NADH</text>
        <dbReference type="Rhea" id="RHEA:32275"/>
        <dbReference type="ChEBI" id="CHEBI:16526"/>
        <dbReference type="ChEBI" id="CHEBI:57279"/>
        <dbReference type="ChEBI" id="CHEBI:57540"/>
        <dbReference type="ChEBI" id="CHEBI:57945"/>
        <dbReference type="ChEBI" id="CHEBI:58452"/>
        <dbReference type="EC" id="1.1.1.262"/>
    </reaction>
</comment>
<dbReference type="GO" id="GO:0051287">
    <property type="term" value="F:NAD binding"/>
    <property type="evidence" value="ECO:0007669"/>
    <property type="project" value="InterPro"/>
</dbReference>
<comment type="subunit">
    <text evidence="7">Homodimer.</text>
</comment>
<feature type="binding site" evidence="7">
    <location>
        <position position="286"/>
    </location>
    <ligand>
        <name>substrate</name>
    </ligand>
</feature>
<dbReference type="GO" id="GO:0008615">
    <property type="term" value="P:pyridoxine biosynthetic process"/>
    <property type="evidence" value="ECO:0007669"/>
    <property type="project" value="UniProtKB-UniRule"/>
</dbReference>
<dbReference type="GO" id="GO:0042823">
    <property type="term" value="P:pyridoxal phosphate biosynthetic process"/>
    <property type="evidence" value="ECO:0007669"/>
    <property type="project" value="UniProtKB-UniRule"/>
</dbReference>
<comment type="cofactor">
    <cofactor evidence="7">
        <name>Zn(2+)</name>
        <dbReference type="ChEBI" id="CHEBI:29105"/>
    </cofactor>
    <cofactor evidence="7">
        <name>Mg(2+)</name>
        <dbReference type="ChEBI" id="CHEBI:18420"/>
    </cofactor>
    <cofactor evidence="7">
        <name>Co(2+)</name>
        <dbReference type="ChEBI" id="CHEBI:48828"/>
    </cofactor>
    <text evidence="7">Binds 1 divalent metal cation per subunit. Can use ions such as Zn(2+), Mg(2+) or Co(2+).</text>
</comment>
<evidence type="ECO:0000256" key="2">
    <source>
        <dbReference type="ARBA" id="ARBA00022723"/>
    </source>
</evidence>
<dbReference type="RefSeq" id="WP_167226750.1">
    <property type="nucleotide sequence ID" value="NZ_JAAQPH010000013.1"/>
</dbReference>
<feature type="binding site" evidence="7">
    <location>
        <position position="147"/>
    </location>
    <ligand>
        <name>substrate</name>
    </ligand>
</feature>
<dbReference type="HAMAP" id="MF_00536">
    <property type="entry name" value="PdxA"/>
    <property type="match status" value="1"/>
</dbReference>
<keyword evidence="5 7" id="KW-0520">NAD</keyword>
<comment type="miscellaneous">
    <text evidence="7">The active site is located at the dimer interface.</text>
</comment>
<keyword evidence="4 7" id="KW-0560">Oxidoreductase</keyword>
<keyword evidence="1 7" id="KW-0963">Cytoplasm</keyword>
<evidence type="ECO:0000256" key="6">
    <source>
        <dbReference type="ARBA" id="ARBA00023096"/>
    </source>
</evidence>
<evidence type="ECO:0000313" key="8">
    <source>
        <dbReference type="EMBL" id="NIA70296.1"/>
    </source>
</evidence>
<keyword evidence="9" id="KW-1185">Reference proteome</keyword>
<dbReference type="GO" id="GO:0005737">
    <property type="term" value="C:cytoplasm"/>
    <property type="evidence" value="ECO:0007669"/>
    <property type="project" value="UniProtKB-SubCell"/>
</dbReference>
<feature type="binding site" evidence="7">
    <location>
        <position position="278"/>
    </location>
    <ligand>
        <name>a divalent metal cation</name>
        <dbReference type="ChEBI" id="CHEBI:60240"/>
        <note>ligand shared between dimeric partners</note>
    </ligand>
</feature>
<evidence type="ECO:0000256" key="7">
    <source>
        <dbReference type="HAMAP-Rule" id="MF_00536"/>
    </source>
</evidence>
<dbReference type="GO" id="GO:0050897">
    <property type="term" value="F:cobalt ion binding"/>
    <property type="evidence" value="ECO:0007669"/>
    <property type="project" value="UniProtKB-UniRule"/>
</dbReference>
<keyword evidence="6 7" id="KW-0664">Pyridoxine biosynthesis</keyword>
<keyword evidence="2 7" id="KW-0479">Metal-binding</keyword>
<dbReference type="EC" id="1.1.1.262" evidence="7"/>
<dbReference type="Gene3D" id="3.40.718.10">
    <property type="entry name" value="Isopropylmalate Dehydrogenase"/>
    <property type="match status" value="1"/>
</dbReference>
<evidence type="ECO:0000256" key="5">
    <source>
        <dbReference type="ARBA" id="ARBA00023027"/>
    </source>
</evidence>
<dbReference type="EMBL" id="JAAQPH010000013">
    <property type="protein sequence ID" value="NIA70296.1"/>
    <property type="molecule type" value="Genomic_DNA"/>
</dbReference>
<keyword evidence="3 7" id="KW-0521">NADP</keyword>
<reference evidence="8" key="1">
    <citation type="submission" date="2020-03" db="EMBL/GenBank/DDBJ databases">
        <title>Genome of Pelagibius litoralis DSM 21314T.</title>
        <authorList>
            <person name="Wang G."/>
        </authorList>
    </citation>
    <scope>NUCLEOTIDE SEQUENCE</scope>
    <source>
        <strain evidence="8">DSM 21314</strain>
    </source>
</reference>
<sequence>MTAAGGGPRPTTSPLALTMGEPSGIGGEIALKAWLQRKEHALSAFFLIDDPARVAGIAKSLGLAVPVLEISEPAACSASFDRGLPVLPLDEKVQAFPGRPSPDNAKAVLKSIRQATALTLTGAAAAVVTNPIHKSVLMNAGFGHPGHTEFLAELCSSKKRPVMMLACAALRVVPVTVHQPLQEVPASLTTELIVETAQTTVEALRNRFGIADPRLVVAGLNPHAGEDGRLGREDSEIIKPAVEALAAEGVTISGPLAADSLFHPAARQCYDAAICMYHDQALIPIKTIDFERGVNVTLGLPIVRTSPDHGTALGIAGQGTASPASLLAALAMAGAMATHSGTAASGLPDIAGHG</sequence>
<dbReference type="InterPro" id="IPR037510">
    <property type="entry name" value="PdxA"/>
</dbReference>
<comment type="pathway">
    <text evidence="7">Cofactor biosynthesis; pyridoxine 5'-phosphate biosynthesis; pyridoxine 5'-phosphate from D-erythrose 4-phosphate: step 4/5.</text>
</comment>
<keyword evidence="7" id="KW-0862">Zinc</keyword>
<dbReference type="InterPro" id="IPR005255">
    <property type="entry name" value="PdxA_fam"/>
</dbReference>
<proteinExistence type="inferred from homology"/>
<feature type="binding site" evidence="7">
    <location>
        <position position="178"/>
    </location>
    <ligand>
        <name>a divalent metal cation</name>
        <dbReference type="ChEBI" id="CHEBI:60240"/>
        <note>ligand shared between dimeric partners</note>
    </ligand>
</feature>
<evidence type="ECO:0000313" key="9">
    <source>
        <dbReference type="Proteomes" id="UP000761264"/>
    </source>
</evidence>